<protein>
    <recommendedName>
        <fullName evidence="5">Yippee domain-containing protein</fullName>
    </recommendedName>
</protein>
<feature type="compositionally biased region" description="Low complexity" evidence="4">
    <location>
        <begin position="34"/>
        <end position="64"/>
    </location>
</feature>
<feature type="region of interest" description="Disordered" evidence="4">
    <location>
        <begin position="28"/>
        <end position="76"/>
    </location>
</feature>
<dbReference type="PANTHER" id="PTHR13848">
    <property type="entry name" value="PROTEIN YIPPEE-LIKE CG15309-RELATED"/>
    <property type="match status" value="1"/>
</dbReference>
<comment type="similarity">
    <text evidence="1">Belongs to the yippee family.</text>
</comment>
<dbReference type="EMBL" id="KN846963">
    <property type="protein sequence ID" value="KIW62836.1"/>
    <property type="molecule type" value="Genomic_DNA"/>
</dbReference>
<accession>A0A0D2CCN9</accession>
<dbReference type="AlphaFoldDB" id="A0A0D2CCN9"/>
<dbReference type="HOGENOM" id="CLU_043857_0_0_1"/>
<evidence type="ECO:0000256" key="3">
    <source>
        <dbReference type="ARBA" id="ARBA00022833"/>
    </source>
</evidence>
<evidence type="ECO:0000259" key="5">
    <source>
        <dbReference type="PROSITE" id="PS51792"/>
    </source>
</evidence>
<sequence length="297" mass="32524">MSFLRKRSDSPAFVPVFPTYLLPSLPFRRKSRQSSTDSNGSTETTTSTTSTHSSSSSNPFTKSPTPTPIPSSPSSSFIAPPDDKFLSGHSSHIQCAKCSTDLCLTSQIISRGFMGRHGRAYLVQGTASHIETMTPALPNTFQNKSIARNLVTGQHVVSDISCAICGSILGWKYVEASEESQKYKVGKFILETKRIRMSVCWENDEHDSTPAQTYDEAFPLSSRELTRLVDGPGTGPRADGDLQFDSQDEDECEDLFAGVWSPQLAAKRRQRKKERIGRNPISGMLNFGAASSNDTLA</sequence>
<reference evidence="6 7" key="1">
    <citation type="submission" date="2015-01" db="EMBL/GenBank/DDBJ databases">
        <title>The Genome Sequence of Capronia semiimmersa CBS27337.</title>
        <authorList>
            <consortium name="The Broad Institute Genomics Platform"/>
            <person name="Cuomo C."/>
            <person name="de Hoog S."/>
            <person name="Gorbushina A."/>
            <person name="Stielow B."/>
            <person name="Teixiera M."/>
            <person name="Abouelleil A."/>
            <person name="Chapman S.B."/>
            <person name="Priest M."/>
            <person name="Young S.K."/>
            <person name="Wortman J."/>
            <person name="Nusbaum C."/>
            <person name="Birren B."/>
        </authorList>
    </citation>
    <scope>NUCLEOTIDE SEQUENCE [LARGE SCALE GENOMIC DNA]</scope>
    <source>
        <strain evidence="6 7">CBS 27337</strain>
    </source>
</reference>
<dbReference type="InterPro" id="IPR004910">
    <property type="entry name" value="Yippee/Mis18/Cereblon"/>
</dbReference>
<dbReference type="Proteomes" id="UP000054266">
    <property type="component" value="Unassembled WGS sequence"/>
</dbReference>
<evidence type="ECO:0000256" key="1">
    <source>
        <dbReference type="ARBA" id="ARBA00005613"/>
    </source>
</evidence>
<proteinExistence type="inferred from homology"/>
<dbReference type="InterPro" id="IPR034751">
    <property type="entry name" value="Yippee"/>
</dbReference>
<dbReference type="GO" id="GO:0046872">
    <property type="term" value="F:metal ion binding"/>
    <property type="evidence" value="ECO:0007669"/>
    <property type="project" value="UniProtKB-KW"/>
</dbReference>
<keyword evidence="2" id="KW-0479">Metal-binding</keyword>
<keyword evidence="7" id="KW-1185">Reference proteome</keyword>
<feature type="domain" description="Yippee" evidence="5">
    <location>
        <begin position="91"/>
        <end position="199"/>
    </location>
</feature>
<evidence type="ECO:0000256" key="4">
    <source>
        <dbReference type="SAM" id="MobiDB-lite"/>
    </source>
</evidence>
<gene>
    <name evidence="6" type="ORF">PV04_10966</name>
</gene>
<dbReference type="PROSITE" id="PS51792">
    <property type="entry name" value="YIPPEE"/>
    <property type="match status" value="1"/>
</dbReference>
<dbReference type="Pfam" id="PF03226">
    <property type="entry name" value="Yippee-Mis18"/>
    <property type="match status" value="1"/>
</dbReference>
<dbReference type="InterPro" id="IPR039058">
    <property type="entry name" value="Yippee_fam"/>
</dbReference>
<evidence type="ECO:0000256" key="2">
    <source>
        <dbReference type="ARBA" id="ARBA00022723"/>
    </source>
</evidence>
<name>A0A0D2CCN9_9EURO</name>
<keyword evidence="3" id="KW-0862">Zinc</keyword>
<organism evidence="6 7">
    <name type="scientific">Phialophora macrospora</name>
    <dbReference type="NCBI Taxonomy" id="1851006"/>
    <lineage>
        <taxon>Eukaryota</taxon>
        <taxon>Fungi</taxon>
        <taxon>Dikarya</taxon>
        <taxon>Ascomycota</taxon>
        <taxon>Pezizomycotina</taxon>
        <taxon>Eurotiomycetes</taxon>
        <taxon>Chaetothyriomycetidae</taxon>
        <taxon>Chaetothyriales</taxon>
        <taxon>Herpotrichiellaceae</taxon>
        <taxon>Phialophora</taxon>
    </lineage>
</organism>
<evidence type="ECO:0000313" key="7">
    <source>
        <dbReference type="Proteomes" id="UP000054266"/>
    </source>
</evidence>
<dbReference type="STRING" id="5601.A0A0D2CCN9"/>
<evidence type="ECO:0000313" key="6">
    <source>
        <dbReference type="EMBL" id="KIW62836.1"/>
    </source>
</evidence>